<name>A0A8S1YCR8_PAROT</name>
<dbReference type="Proteomes" id="UP000683925">
    <property type="component" value="Unassembled WGS sequence"/>
</dbReference>
<keyword evidence="2" id="KW-1185">Reference proteome</keyword>
<evidence type="ECO:0000313" key="2">
    <source>
        <dbReference type="Proteomes" id="UP000683925"/>
    </source>
</evidence>
<gene>
    <name evidence="1" type="ORF">POCTA_138.1.T1550138</name>
</gene>
<reference evidence="1" key="1">
    <citation type="submission" date="2021-01" db="EMBL/GenBank/DDBJ databases">
        <authorList>
            <consortium name="Genoscope - CEA"/>
            <person name="William W."/>
        </authorList>
    </citation>
    <scope>NUCLEOTIDE SEQUENCE</scope>
</reference>
<organism evidence="1 2">
    <name type="scientific">Paramecium octaurelia</name>
    <dbReference type="NCBI Taxonomy" id="43137"/>
    <lineage>
        <taxon>Eukaryota</taxon>
        <taxon>Sar</taxon>
        <taxon>Alveolata</taxon>
        <taxon>Ciliophora</taxon>
        <taxon>Intramacronucleata</taxon>
        <taxon>Oligohymenophorea</taxon>
        <taxon>Peniculida</taxon>
        <taxon>Parameciidae</taxon>
        <taxon>Paramecium</taxon>
    </lineage>
</organism>
<dbReference type="EMBL" id="CAJJDP010000157">
    <property type="protein sequence ID" value="CAD8211855.1"/>
    <property type="molecule type" value="Genomic_DNA"/>
</dbReference>
<sequence>MQFYVIIIDPLWAEYTKRLLQVNMQFKEHQQSLSLEELKQLQIDKIAYVPVSSSYGVDLNIQMIEENCSKLGGSKDVRTLFGWELTKTIQNKINTLQGKIKGIICLKELKNIALWV</sequence>
<comment type="caution">
    <text evidence="1">The sequence shown here is derived from an EMBL/GenBank/DDBJ whole genome shotgun (WGS) entry which is preliminary data.</text>
</comment>
<proteinExistence type="predicted"/>
<evidence type="ECO:0000313" key="1">
    <source>
        <dbReference type="EMBL" id="CAD8211855.1"/>
    </source>
</evidence>
<protein>
    <submittedName>
        <fullName evidence="1">Uncharacterized protein</fullName>
    </submittedName>
</protein>
<accession>A0A8S1YCR8</accession>
<dbReference type="AlphaFoldDB" id="A0A8S1YCR8"/>
<dbReference type="OrthoDB" id="14833at2759"/>